<reference evidence="1 2" key="1">
    <citation type="journal article" date="2024" name="G3 (Bethesda)">
        <title>Genome assembly of Hibiscus sabdariffa L. provides insights into metabolisms of medicinal natural products.</title>
        <authorList>
            <person name="Kim T."/>
        </authorList>
    </citation>
    <scope>NUCLEOTIDE SEQUENCE [LARGE SCALE GENOMIC DNA]</scope>
    <source>
        <strain evidence="1">TK-2024</strain>
        <tissue evidence="1">Old leaves</tissue>
    </source>
</reference>
<comment type="caution">
    <text evidence="1">The sequence shown here is derived from an EMBL/GenBank/DDBJ whole genome shotgun (WGS) entry which is preliminary data.</text>
</comment>
<proteinExistence type="predicted"/>
<organism evidence="1 2">
    <name type="scientific">Hibiscus sabdariffa</name>
    <name type="common">roselle</name>
    <dbReference type="NCBI Taxonomy" id="183260"/>
    <lineage>
        <taxon>Eukaryota</taxon>
        <taxon>Viridiplantae</taxon>
        <taxon>Streptophyta</taxon>
        <taxon>Embryophyta</taxon>
        <taxon>Tracheophyta</taxon>
        <taxon>Spermatophyta</taxon>
        <taxon>Magnoliopsida</taxon>
        <taxon>eudicotyledons</taxon>
        <taxon>Gunneridae</taxon>
        <taxon>Pentapetalae</taxon>
        <taxon>rosids</taxon>
        <taxon>malvids</taxon>
        <taxon>Malvales</taxon>
        <taxon>Malvaceae</taxon>
        <taxon>Malvoideae</taxon>
        <taxon>Hibiscus</taxon>
    </lineage>
</organism>
<accession>A0ABR2ESW2</accession>
<dbReference type="Proteomes" id="UP001472677">
    <property type="component" value="Unassembled WGS sequence"/>
</dbReference>
<sequence>MVILGLWTAGYFTCSVSLPSISKQGRLDETSTCYWKSVAASDFGNGKYQSSLPLTCHGFMFIKSQATRSSEDLLLCHGGRLCVPGK</sequence>
<name>A0ABR2ESW2_9ROSI</name>
<evidence type="ECO:0008006" key="3">
    <source>
        <dbReference type="Google" id="ProtNLM"/>
    </source>
</evidence>
<gene>
    <name evidence="1" type="ORF">V6N12_058542</name>
</gene>
<keyword evidence="2" id="KW-1185">Reference proteome</keyword>
<dbReference type="EMBL" id="JBBPBM010000010">
    <property type="protein sequence ID" value="KAK8564966.1"/>
    <property type="molecule type" value="Genomic_DNA"/>
</dbReference>
<protein>
    <recommendedName>
        <fullName evidence="3">Secreted protein</fullName>
    </recommendedName>
</protein>
<evidence type="ECO:0000313" key="2">
    <source>
        <dbReference type="Proteomes" id="UP001472677"/>
    </source>
</evidence>
<evidence type="ECO:0000313" key="1">
    <source>
        <dbReference type="EMBL" id="KAK8564966.1"/>
    </source>
</evidence>